<accession>A0ACC4E2W6</accession>
<dbReference type="EMBL" id="JBGNUJ010000003">
    <property type="protein sequence ID" value="KAL3962947.1"/>
    <property type="molecule type" value="Genomic_DNA"/>
</dbReference>
<keyword evidence="2" id="KW-1185">Reference proteome</keyword>
<name>A0ACC4E2W6_PURLI</name>
<evidence type="ECO:0000313" key="1">
    <source>
        <dbReference type="EMBL" id="KAL3962947.1"/>
    </source>
</evidence>
<organism evidence="1 2">
    <name type="scientific">Purpureocillium lilacinum</name>
    <name type="common">Paecilomyces lilacinus</name>
    <dbReference type="NCBI Taxonomy" id="33203"/>
    <lineage>
        <taxon>Eukaryota</taxon>
        <taxon>Fungi</taxon>
        <taxon>Dikarya</taxon>
        <taxon>Ascomycota</taxon>
        <taxon>Pezizomycotina</taxon>
        <taxon>Sordariomycetes</taxon>
        <taxon>Hypocreomycetidae</taxon>
        <taxon>Hypocreales</taxon>
        <taxon>Ophiocordycipitaceae</taxon>
        <taxon>Purpureocillium</taxon>
    </lineage>
</organism>
<evidence type="ECO:0000313" key="2">
    <source>
        <dbReference type="Proteomes" id="UP001638806"/>
    </source>
</evidence>
<dbReference type="Proteomes" id="UP001638806">
    <property type="component" value="Unassembled WGS sequence"/>
</dbReference>
<sequence>MCNLLFVQYPENINCHAVSRTKSPTPSFNHPYLRQDTTSTRPLPAVLAFAALRTISITELVSHLSSVFYFSVTPPYMTKLDFYTVMPEFDMTVFCSPEDLESTGRYLYNELEKEGVDMEYDKPVFAVFLRFTFKEVQKGLPIPRGCAVLNDQLNLRGFKLEGNPYEDKGHVFVKRQDTKQHPTSAGEAAGRG</sequence>
<protein>
    <submittedName>
        <fullName evidence="1">Uncharacterized protein</fullName>
    </submittedName>
</protein>
<reference evidence="1" key="1">
    <citation type="submission" date="2024-12" db="EMBL/GenBank/DDBJ databases">
        <title>Comparative genomics and development of molecular markers within Purpureocillium lilacinum and among Purpureocillium species.</title>
        <authorList>
            <person name="Yeh Z.-Y."/>
            <person name="Ni N.-T."/>
            <person name="Lo P.-H."/>
            <person name="Mushyakhwo K."/>
            <person name="Lin C.-F."/>
            <person name="Nai Y.-S."/>
        </authorList>
    </citation>
    <scope>NUCLEOTIDE SEQUENCE</scope>
    <source>
        <strain evidence="1">NCHU-NPUST-175</strain>
    </source>
</reference>
<gene>
    <name evidence="1" type="ORF">ACCO45_004470</name>
</gene>
<proteinExistence type="predicted"/>
<comment type="caution">
    <text evidence="1">The sequence shown here is derived from an EMBL/GenBank/DDBJ whole genome shotgun (WGS) entry which is preliminary data.</text>
</comment>